<dbReference type="STRING" id="206665.SAMN04488516_10946"/>
<sequence length="257" mass="30732">MSKNWINKKLPEFVRDILRDFCLISCKLEKEFTAYDQHGRVNFAFFNYLVGEEMSKGPLWRLKDMAHILSKHERKAPLLAQLIDWSLGYIFHESMKLKEDAYQQEYYRPWFKEIRQKDLMEVEIRGIVDELYQVLKQTSESILREIKRIRFLQFHLRHLFLLYLPYHKDNELLARFLFAQSNLIEKVFKHSHSELLENIYGDDLSMLYFMAARSLRKGGWFKEAKKAVEIGLKISPDHKDGLQEAKIIAKELQKVLS</sequence>
<dbReference type="Proteomes" id="UP000199602">
    <property type="component" value="Unassembled WGS sequence"/>
</dbReference>
<proteinExistence type="predicted"/>
<reference evidence="1 2" key="1">
    <citation type="submission" date="2016-10" db="EMBL/GenBank/DDBJ databases">
        <authorList>
            <person name="de Groot N.N."/>
        </authorList>
    </citation>
    <scope>NUCLEOTIDE SEQUENCE [LARGE SCALE GENOMIC DNA]</scope>
    <source>
        <strain evidence="1 2">DSM 15269</strain>
    </source>
</reference>
<accession>A0A1H0ETU3</accession>
<protein>
    <submittedName>
        <fullName evidence="1">Uncharacterized protein</fullName>
    </submittedName>
</protein>
<organism evidence="1 2">
    <name type="scientific">Desulfonauticus submarinus</name>
    <dbReference type="NCBI Taxonomy" id="206665"/>
    <lineage>
        <taxon>Bacteria</taxon>
        <taxon>Pseudomonadati</taxon>
        <taxon>Thermodesulfobacteriota</taxon>
        <taxon>Desulfovibrionia</taxon>
        <taxon>Desulfovibrionales</taxon>
        <taxon>Desulfonauticaceae</taxon>
        <taxon>Desulfonauticus</taxon>
    </lineage>
</organism>
<evidence type="ECO:0000313" key="2">
    <source>
        <dbReference type="Proteomes" id="UP000199602"/>
    </source>
</evidence>
<dbReference type="AlphaFoldDB" id="A0A1H0ETU3"/>
<gene>
    <name evidence="1" type="ORF">SAMN04488516_10946</name>
</gene>
<dbReference type="EMBL" id="FNIN01000009">
    <property type="protein sequence ID" value="SDN85804.1"/>
    <property type="molecule type" value="Genomic_DNA"/>
</dbReference>
<dbReference type="RefSeq" id="WP_200779123.1">
    <property type="nucleotide sequence ID" value="NZ_FNIN01000009.1"/>
</dbReference>
<name>A0A1H0ETU3_9BACT</name>
<evidence type="ECO:0000313" key="1">
    <source>
        <dbReference type="EMBL" id="SDN85804.1"/>
    </source>
</evidence>
<keyword evidence="2" id="KW-1185">Reference proteome</keyword>